<dbReference type="CDD" id="cd04186">
    <property type="entry name" value="GT_2_like_c"/>
    <property type="match status" value="1"/>
</dbReference>
<sequence>MWRKFMPGHSPSPKPLRRVILKAQGLADIGHADGAETWLVTGPEPRLELLPESGHYLSGWVLLRGELHRRGMDFTTALLAEVAGPSTTWVEYHIPVSLKGTILELLYFQPGVVRLEFQPMGGDGSFELLNFSLQKVNVAGVALRRVQRVRHIFLTKPRSQREKIGLHWHTPLLGLRKSYELAGRLRGYYPTLNYAQWLERVDALTGDDRRRMLRHSKQWRKRPAFGLLVFAGVAEIDQLKLTLSSLQSQLYLHVRVLVLAPENELTDMREALSIGPEWLSVHSLQGLQRADESSVSGLGEHDWWMTLPAGAVLGEHALYWYASTALSSPQSRLLYSDHDHLDADGCRVDPEFKPDWSLELLRSSNYLQSAVALRADLVAEVSSVALEGVAMALANGMAGEGLHAYLLRATERIPSAAIQHITAVLLHLPKPAGDESVGDEALLIKPVAEHLSRLGVDAETTLSKHRYCRVRYKLPALGPLVTIIIPTRDELHHLHACVESVLSRSTYRNFELLVVDNQSSDAETLQYLKALEGRSQVRVLRYPQVFNFSAINNFATANAGGEVLCLLNNDTEVITPDWLEEMLGHLIQADVGVVGAKLYFGDGRVQHAGDTVGPGGLAHHLHSFLAHDAPGYCGRAVQAQDLSAVTGACLLTWKKLYQDLGGLDAVNLPVAFNDVDYCLRVRDAKRRVVWTPYAELYHHESVSRGKEDSPEKIRRARREVQYMRKRWQGILHHDPFYNPNLSYERPDFSLSHSPAVSKPWLP</sequence>
<dbReference type="AlphaFoldDB" id="A0A369XK14"/>
<dbReference type="Pfam" id="PF00535">
    <property type="entry name" value="Glycos_transf_2"/>
    <property type="match status" value="1"/>
</dbReference>
<organism evidence="2 3">
    <name type="scientific">Candidatus Accumulibacter meliphilus</name>
    <dbReference type="NCBI Taxonomy" id="2211374"/>
    <lineage>
        <taxon>Bacteria</taxon>
        <taxon>Pseudomonadati</taxon>
        <taxon>Pseudomonadota</taxon>
        <taxon>Betaproteobacteria</taxon>
        <taxon>Candidatus Accumulibacter</taxon>
    </lineage>
</organism>
<gene>
    <name evidence="2" type="ORF">DVS81_17635</name>
</gene>
<evidence type="ECO:0000259" key="1">
    <source>
        <dbReference type="Pfam" id="PF00535"/>
    </source>
</evidence>
<evidence type="ECO:0000313" key="2">
    <source>
        <dbReference type="EMBL" id="RDE49246.1"/>
    </source>
</evidence>
<accession>A0A369XK14</accession>
<dbReference type="SUPFAM" id="SSF53448">
    <property type="entry name" value="Nucleotide-diphospho-sugar transferases"/>
    <property type="match status" value="1"/>
</dbReference>
<dbReference type="InterPro" id="IPR029044">
    <property type="entry name" value="Nucleotide-diphossugar_trans"/>
</dbReference>
<evidence type="ECO:0000313" key="3">
    <source>
        <dbReference type="Proteomes" id="UP000253831"/>
    </source>
</evidence>
<name>A0A369XK14_9PROT</name>
<keyword evidence="2" id="KW-0808">Transferase</keyword>
<dbReference type="InterPro" id="IPR001173">
    <property type="entry name" value="Glyco_trans_2-like"/>
</dbReference>
<dbReference type="Gene3D" id="3.90.550.10">
    <property type="entry name" value="Spore Coat Polysaccharide Biosynthesis Protein SpsA, Chain A"/>
    <property type="match status" value="1"/>
</dbReference>
<dbReference type="EMBL" id="QPGA01000050">
    <property type="protein sequence ID" value="RDE49246.1"/>
    <property type="molecule type" value="Genomic_DNA"/>
</dbReference>
<comment type="caution">
    <text evidence="2">The sequence shown here is derived from an EMBL/GenBank/DDBJ whole genome shotgun (WGS) entry which is preliminary data.</text>
</comment>
<reference evidence="2 3" key="1">
    <citation type="submission" date="2018-05" db="EMBL/GenBank/DDBJ databases">
        <title>Integrated omic analyses show evidence that a Ca. Accumulibacter phosphatis strain performs denitrification under micro-aerobic conditions.</title>
        <authorList>
            <person name="Camejo P.Y."/>
            <person name="Katherine M.D."/>
            <person name="Daniel N.R."/>
        </authorList>
    </citation>
    <scope>NUCLEOTIDE SEQUENCE [LARGE SCALE GENOMIC DNA]</scope>
    <source>
        <strain evidence="2">UW-LDO-IC</strain>
    </source>
</reference>
<dbReference type="Proteomes" id="UP000253831">
    <property type="component" value="Unassembled WGS sequence"/>
</dbReference>
<dbReference type="PANTHER" id="PTHR43179">
    <property type="entry name" value="RHAMNOSYLTRANSFERASE WBBL"/>
    <property type="match status" value="1"/>
</dbReference>
<feature type="domain" description="Glycosyltransferase 2-like" evidence="1">
    <location>
        <begin position="482"/>
        <end position="602"/>
    </location>
</feature>
<dbReference type="PANTHER" id="PTHR43179:SF7">
    <property type="entry name" value="RHAMNOSYLTRANSFERASE WBBL"/>
    <property type="match status" value="1"/>
</dbReference>
<dbReference type="GO" id="GO:0016740">
    <property type="term" value="F:transferase activity"/>
    <property type="evidence" value="ECO:0007669"/>
    <property type="project" value="UniProtKB-KW"/>
</dbReference>
<proteinExistence type="predicted"/>
<protein>
    <submittedName>
        <fullName evidence="2">Glycosyltransferase</fullName>
    </submittedName>
</protein>